<reference evidence="1 3" key="1">
    <citation type="journal article" date="2024" name="Science">
        <title>Giant polyketide synthase enzymes in the biosynthesis of giant marine polyether toxins.</title>
        <authorList>
            <person name="Fallon T.R."/>
            <person name="Shende V.V."/>
            <person name="Wierzbicki I.H."/>
            <person name="Pendleton A.L."/>
            <person name="Watervoot N.F."/>
            <person name="Auber R.P."/>
            <person name="Gonzalez D.J."/>
            <person name="Wisecaver J.H."/>
            <person name="Moore B.S."/>
        </authorList>
    </citation>
    <scope>NUCLEOTIDE SEQUENCE [LARGE SCALE GENOMIC DNA]</scope>
    <source>
        <strain evidence="1 3">12B1</strain>
    </source>
</reference>
<evidence type="ECO:0000313" key="3">
    <source>
        <dbReference type="Proteomes" id="UP001515480"/>
    </source>
</evidence>
<organism evidence="1 3">
    <name type="scientific">Prymnesium parvum</name>
    <name type="common">Toxic golden alga</name>
    <dbReference type="NCBI Taxonomy" id="97485"/>
    <lineage>
        <taxon>Eukaryota</taxon>
        <taxon>Haptista</taxon>
        <taxon>Haptophyta</taxon>
        <taxon>Prymnesiophyceae</taxon>
        <taxon>Prymnesiales</taxon>
        <taxon>Prymnesiaceae</taxon>
        <taxon>Prymnesium</taxon>
    </lineage>
</organism>
<comment type="caution">
    <text evidence="1">The sequence shown here is derived from an EMBL/GenBank/DDBJ whole genome shotgun (WGS) entry which is preliminary data.</text>
</comment>
<evidence type="ECO:0000313" key="2">
    <source>
        <dbReference type="EMBL" id="KAL1528225.1"/>
    </source>
</evidence>
<evidence type="ECO:0000313" key="1">
    <source>
        <dbReference type="EMBL" id="KAL1496405.1"/>
    </source>
</evidence>
<dbReference type="AlphaFoldDB" id="A0AB34ICI6"/>
<proteinExistence type="predicted"/>
<sequence length="95" mass="10735">MQSCNTCPHCHHLRGGDNQNALHQGCRYERIHKNDHLECLAKARLVAQDATSLQHKQHSGRWCSTESTAQIVAAERATDRTDRFDPVLLTDRCVA</sequence>
<dbReference type="EMBL" id="JBGBPQ010000002">
    <property type="protein sequence ID" value="KAL1528225.1"/>
    <property type="molecule type" value="Genomic_DNA"/>
</dbReference>
<name>A0AB34ICI6_PRYPA</name>
<dbReference type="Proteomes" id="UP001515480">
    <property type="component" value="Unassembled WGS sequence"/>
</dbReference>
<dbReference type="EMBL" id="JBGBPQ010000029">
    <property type="protein sequence ID" value="KAL1496405.1"/>
    <property type="molecule type" value="Genomic_DNA"/>
</dbReference>
<protein>
    <submittedName>
        <fullName evidence="1">Uncharacterized protein</fullName>
    </submittedName>
</protein>
<gene>
    <name evidence="2" type="ORF">AB1Y20_009583</name>
    <name evidence="1" type="ORF">AB1Y20_016360</name>
</gene>
<accession>A0AB34ICI6</accession>
<keyword evidence="3" id="KW-1185">Reference proteome</keyword>